<dbReference type="InterPro" id="IPR010656">
    <property type="entry name" value="DctM"/>
</dbReference>
<evidence type="ECO:0000256" key="7">
    <source>
        <dbReference type="RuleBase" id="RU369079"/>
    </source>
</evidence>
<keyword evidence="7" id="KW-0813">Transport</keyword>
<feature type="transmembrane region" description="Helical" evidence="8">
    <location>
        <begin position="29"/>
        <end position="48"/>
    </location>
</feature>
<dbReference type="InterPro" id="IPR004681">
    <property type="entry name" value="TRAP_DctM"/>
</dbReference>
<keyword evidence="3 7" id="KW-0997">Cell inner membrane</keyword>
<feature type="transmembrane region" description="Helical" evidence="8">
    <location>
        <begin position="174"/>
        <end position="202"/>
    </location>
</feature>
<feature type="transmembrane region" description="Helical" evidence="8">
    <location>
        <begin position="320"/>
        <end position="351"/>
    </location>
</feature>
<evidence type="ECO:0000256" key="5">
    <source>
        <dbReference type="ARBA" id="ARBA00022989"/>
    </source>
</evidence>
<evidence type="ECO:0000256" key="4">
    <source>
        <dbReference type="ARBA" id="ARBA00022692"/>
    </source>
</evidence>
<evidence type="ECO:0000256" key="1">
    <source>
        <dbReference type="ARBA" id="ARBA00004429"/>
    </source>
</evidence>
<evidence type="ECO:0000313" key="10">
    <source>
        <dbReference type="EMBL" id="GER04753.1"/>
    </source>
</evidence>
<protein>
    <submittedName>
        <fullName evidence="10">C4-dicarboxylate ABC transporter permease</fullName>
    </submittedName>
</protein>
<keyword evidence="5 8" id="KW-1133">Transmembrane helix</keyword>
<keyword evidence="11" id="KW-1185">Reference proteome</keyword>
<keyword evidence="4 8" id="KW-0812">Transmembrane</keyword>
<keyword evidence="2" id="KW-1003">Cell membrane</keyword>
<dbReference type="AlphaFoldDB" id="A0A5A7N8T2"/>
<accession>A0A5A7N8T2</accession>
<organism evidence="10 11">
    <name type="scientific">Iodidimonas nitroreducens</name>
    <dbReference type="NCBI Taxonomy" id="1236968"/>
    <lineage>
        <taxon>Bacteria</taxon>
        <taxon>Pseudomonadati</taxon>
        <taxon>Pseudomonadota</taxon>
        <taxon>Alphaproteobacteria</taxon>
        <taxon>Iodidimonadales</taxon>
        <taxon>Iodidimonadaceae</taxon>
        <taxon>Iodidimonas</taxon>
    </lineage>
</organism>
<feature type="transmembrane region" description="Helical" evidence="8">
    <location>
        <begin position="278"/>
        <end position="300"/>
    </location>
</feature>
<comment type="caution">
    <text evidence="10">The sequence shown here is derived from an EMBL/GenBank/DDBJ whole genome shotgun (WGS) entry which is preliminary data.</text>
</comment>
<dbReference type="GO" id="GO:0005886">
    <property type="term" value="C:plasma membrane"/>
    <property type="evidence" value="ECO:0007669"/>
    <property type="project" value="UniProtKB-SubCell"/>
</dbReference>
<evidence type="ECO:0000256" key="3">
    <source>
        <dbReference type="ARBA" id="ARBA00022519"/>
    </source>
</evidence>
<comment type="subcellular location">
    <subcellularLocation>
        <location evidence="1 7">Cell inner membrane</location>
        <topology evidence="1 7">Multi-pass membrane protein</topology>
    </subcellularLocation>
</comment>
<dbReference type="Pfam" id="PF06808">
    <property type="entry name" value="DctM"/>
    <property type="match status" value="1"/>
</dbReference>
<proteinExistence type="predicted"/>
<feature type="domain" description="TRAP C4-dicarboxylate transport system permease DctM subunit" evidence="9">
    <location>
        <begin position="11"/>
        <end position="362"/>
    </location>
</feature>
<keyword evidence="6 8" id="KW-0472">Membrane</keyword>
<dbReference type="PANTHER" id="PTHR33362:SF5">
    <property type="entry name" value="C4-DICARBOXYLATE TRAP TRANSPORTER LARGE PERMEASE PROTEIN DCTM"/>
    <property type="match status" value="1"/>
</dbReference>
<dbReference type="EMBL" id="BKCN01000013">
    <property type="protein sequence ID" value="GER04753.1"/>
    <property type="molecule type" value="Genomic_DNA"/>
</dbReference>
<evidence type="ECO:0000313" key="11">
    <source>
        <dbReference type="Proteomes" id="UP000324996"/>
    </source>
</evidence>
<dbReference type="PANTHER" id="PTHR33362">
    <property type="entry name" value="SIALIC ACID TRAP TRANSPORTER PERMEASE PROTEIN SIAT-RELATED"/>
    <property type="match status" value="1"/>
</dbReference>
<gene>
    <name evidence="10" type="ORF">JCM17846_24350</name>
</gene>
<comment type="function">
    <text evidence="7">Part of the tripartite ATP-independent periplasmic (TRAP) transport system.</text>
</comment>
<evidence type="ECO:0000259" key="9">
    <source>
        <dbReference type="Pfam" id="PF06808"/>
    </source>
</evidence>
<feature type="transmembrane region" description="Helical" evidence="8">
    <location>
        <begin position="60"/>
        <end position="80"/>
    </location>
</feature>
<dbReference type="Proteomes" id="UP000324996">
    <property type="component" value="Unassembled WGS sequence"/>
</dbReference>
<evidence type="ECO:0000256" key="8">
    <source>
        <dbReference type="SAM" id="Phobius"/>
    </source>
</evidence>
<evidence type="ECO:0000256" key="2">
    <source>
        <dbReference type="ARBA" id="ARBA00022475"/>
    </source>
</evidence>
<sequence>MTPLLIALFGVILLFVLIALHVPIGPAMGIAGVVGFALLAGIDPALAIPGIEAVSAFKSLDLAIIPLFLLMGSLAAISGLSADLYNLVNAFIGHKKGGLAVATIGGCGAFGAVCGSSIATVATMTRVALPQMLAHGYRPAFAAGSIAAGGTLGIIIPPSLIIVIYAVLSEQFVLAMFAAAVVPGILAVLFQLLAIGVYARLYPDQVPAQGRSSWGERWAAVKQARAVILLGLLVTLGIYGGIVTVTEAAALGAVSAFILSLVRGSLDRAVIVQVARETAINSGMIYLVIIGAFSFSYFLALSGLPEIVVQWIGGLDVAPILIILALYLMYIALGAVFESVAAMVVTLPFVLPVIDLLGYDHLVGGDAGDGLGPWHDHPAHRDEYLRFARDGAQSAHPTDFPGRCPLSDRRSGAHPFAHLPAVSGDMAAKQMGLM</sequence>
<feature type="transmembrane region" description="Helical" evidence="8">
    <location>
        <begin position="141"/>
        <end position="168"/>
    </location>
</feature>
<feature type="transmembrane region" description="Helical" evidence="8">
    <location>
        <begin position="100"/>
        <end position="129"/>
    </location>
</feature>
<feature type="transmembrane region" description="Helical" evidence="8">
    <location>
        <begin position="248"/>
        <end position="266"/>
    </location>
</feature>
<reference evidence="10 11" key="1">
    <citation type="submission" date="2019-09" db="EMBL/GenBank/DDBJ databases">
        <title>NBRP : Genome information of microbial organism related human and environment.</title>
        <authorList>
            <person name="Hattori M."/>
            <person name="Oshima K."/>
            <person name="Inaba H."/>
            <person name="Suda W."/>
            <person name="Sakamoto M."/>
            <person name="Iino T."/>
            <person name="Kitahara M."/>
            <person name="Oshida Y."/>
            <person name="Iida T."/>
            <person name="Kudo T."/>
            <person name="Itoh T."/>
            <person name="Ohkuma M."/>
        </authorList>
    </citation>
    <scope>NUCLEOTIDE SEQUENCE [LARGE SCALE GENOMIC DNA]</scope>
    <source>
        <strain evidence="10 11">Q-1</strain>
    </source>
</reference>
<evidence type="ECO:0000256" key="6">
    <source>
        <dbReference type="ARBA" id="ARBA00023136"/>
    </source>
</evidence>
<dbReference type="GO" id="GO:0022857">
    <property type="term" value="F:transmembrane transporter activity"/>
    <property type="evidence" value="ECO:0007669"/>
    <property type="project" value="UniProtKB-UniRule"/>
</dbReference>
<feature type="transmembrane region" description="Helical" evidence="8">
    <location>
        <begin position="223"/>
        <end position="242"/>
    </location>
</feature>
<name>A0A5A7N8T2_9PROT</name>